<dbReference type="Proteomes" id="UP000182312">
    <property type="component" value="Unassembled WGS sequence"/>
</dbReference>
<organism evidence="5 7">
    <name type="scientific">Paracoccus halophilus</name>
    <dbReference type="NCBI Taxonomy" id="376733"/>
    <lineage>
        <taxon>Bacteria</taxon>
        <taxon>Pseudomonadati</taxon>
        <taxon>Pseudomonadota</taxon>
        <taxon>Alphaproteobacteria</taxon>
        <taxon>Rhodobacterales</taxon>
        <taxon>Paracoccaceae</taxon>
        <taxon>Paracoccus</taxon>
    </lineage>
</organism>
<dbReference type="STRING" id="376733.SAMN04487972_11191"/>
<evidence type="ECO:0000256" key="2">
    <source>
        <dbReference type="ARBA" id="ARBA00009387"/>
    </source>
</evidence>
<dbReference type="InterPro" id="IPR008258">
    <property type="entry name" value="Transglycosylase_SLT_dom_1"/>
</dbReference>
<gene>
    <name evidence="5" type="ORF">IT41_04715</name>
    <name evidence="6" type="ORF">SAMN04487972_11191</name>
</gene>
<dbReference type="InterPro" id="IPR023346">
    <property type="entry name" value="Lysozyme-like_dom_sf"/>
</dbReference>
<dbReference type="RefSeq" id="WP_036739049.1">
    <property type="nucleotide sequence ID" value="NZ_FOJO01000011.1"/>
</dbReference>
<evidence type="ECO:0000313" key="5">
    <source>
        <dbReference type="EMBL" id="KGJ05974.1"/>
    </source>
</evidence>
<reference evidence="5 7" key="1">
    <citation type="submission" date="2014-09" db="EMBL/GenBank/DDBJ databases">
        <authorList>
            <person name="McGinnis J.M."/>
            <person name="Wolfgang W.J."/>
        </authorList>
    </citation>
    <scope>NUCLEOTIDE SEQUENCE [LARGE SCALE GENOMIC DNA]</scope>
    <source>
        <strain evidence="5 7">JCM 14014</strain>
    </source>
</reference>
<dbReference type="CDD" id="cd00254">
    <property type="entry name" value="LT-like"/>
    <property type="match status" value="1"/>
</dbReference>
<reference evidence="5 7" key="2">
    <citation type="submission" date="2014-10" db="EMBL/GenBank/DDBJ databases">
        <title>Paracoccus sanguinis sp. nov., isolated from clinical specimens of New York State patients.</title>
        <authorList>
            <person name="Mingle L.A."/>
            <person name="Cole J.A."/>
            <person name="Lapierre P."/>
            <person name="Musser K.A."/>
        </authorList>
    </citation>
    <scope>NUCLEOTIDE SEQUENCE [LARGE SCALE GENOMIC DNA]</scope>
    <source>
        <strain evidence="5 7">JCM 14014</strain>
    </source>
</reference>
<dbReference type="Pfam" id="PF01464">
    <property type="entry name" value="SLT"/>
    <property type="match status" value="1"/>
</dbReference>
<keyword evidence="3" id="KW-0732">Signal</keyword>
<accession>A0A099F6B2</accession>
<dbReference type="AlphaFoldDB" id="A0A099F6B2"/>
<dbReference type="PANTHER" id="PTHR37423:SF2">
    <property type="entry name" value="MEMBRANE-BOUND LYTIC MUREIN TRANSGLYCOSYLASE C"/>
    <property type="match status" value="1"/>
</dbReference>
<reference evidence="6 8" key="3">
    <citation type="submission" date="2016-10" db="EMBL/GenBank/DDBJ databases">
        <authorList>
            <person name="de Groot N.N."/>
        </authorList>
    </citation>
    <scope>NUCLEOTIDE SEQUENCE [LARGE SCALE GENOMIC DNA]</scope>
    <source>
        <strain evidence="6 8">CGMCC 1.6117</strain>
    </source>
</reference>
<evidence type="ECO:0000313" key="6">
    <source>
        <dbReference type="EMBL" id="SFA53969.1"/>
    </source>
</evidence>
<comment type="similarity">
    <text evidence="1">Belongs to the transglycosylase Slt family.</text>
</comment>
<evidence type="ECO:0000313" key="8">
    <source>
        <dbReference type="Proteomes" id="UP000182312"/>
    </source>
</evidence>
<evidence type="ECO:0000256" key="1">
    <source>
        <dbReference type="ARBA" id="ARBA00007734"/>
    </source>
</evidence>
<protein>
    <submittedName>
        <fullName evidence="5">Lytic transglycosylase</fullName>
    </submittedName>
    <submittedName>
        <fullName evidence="6">Sporulation related domain-containing protein</fullName>
    </submittedName>
</protein>
<sequence>MLRLVLTLAATLVAFSAPAYEAVDPVHGLPAPRDSDQLRCTDDGGHCIAVATYVPDVCRTIERAAGKNRLDPNFLARLLWKESLFEANAISPVGAMGIAQFMPGTAEMVGLDDPFNPAKAIEASARYLRQLTDSFGNVGLAAVAYNGGENRAARFIAQGGSLPWETQDYVEAITGRTAWNWRDDPPGELDIRLDRERPFRAACIDLAGNRKLREFQTPDRVWPWGVIVAAHASRAGATSQVSRLNRTLRPILGGKRIGYVRRKISGAPRRMYTAQIGYSSKTEAYAFCARLRGLGGRCLVLKN</sequence>
<evidence type="ECO:0000259" key="4">
    <source>
        <dbReference type="Pfam" id="PF01464"/>
    </source>
</evidence>
<dbReference type="Proteomes" id="UP000029846">
    <property type="component" value="Unassembled WGS sequence"/>
</dbReference>
<evidence type="ECO:0000313" key="7">
    <source>
        <dbReference type="Proteomes" id="UP000029846"/>
    </source>
</evidence>
<name>A0A099F6B2_9RHOB</name>
<dbReference type="eggNOG" id="COG0741">
    <property type="taxonomic scope" value="Bacteria"/>
</dbReference>
<dbReference type="OrthoDB" id="9815002at2"/>
<feature type="chain" id="PRO_5010409437" evidence="3">
    <location>
        <begin position="20"/>
        <end position="303"/>
    </location>
</feature>
<feature type="signal peptide" evidence="3">
    <location>
        <begin position="1"/>
        <end position="19"/>
    </location>
</feature>
<dbReference type="EMBL" id="JRKN01000004">
    <property type="protein sequence ID" value="KGJ05974.1"/>
    <property type="molecule type" value="Genomic_DNA"/>
</dbReference>
<keyword evidence="7" id="KW-1185">Reference proteome</keyword>
<dbReference type="EMBL" id="FOJO01000011">
    <property type="protein sequence ID" value="SFA53969.1"/>
    <property type="molecule type" value="Genomic_DNA"/>
</dbReference>
<evidence type="ECO:0000256" key="3">
    <source>
        <dbReference type="SAM" id="SignalP"/>
    </source>
</evidence>
<dbReference type="PANTHER" id="PTHR37423">
    <property type="entry name" value="SOLUBLE LYTIC MUREIN TRANSGLYCOSYLASE-RELATED"/>
    <property type="match status" value="1"/>
</dbReference>
<dbReference type="Gene3D" id="1.10.530.10">
    <property type="match status" value="1"/>
</dbReference>
<comment type="similarity">
    <text evidence="2">Belongs to the virb1 family.</text>
</comment>
<feature type="domain" description="Transglycosylase SLT" evidence="4">
    <location>
        <begin position="60"/>
        <end position="159"/>
    </location>
</feature>
<proteinExistence type="inferred from homology"/>
<dbReference type="SUPFAM" id="SSF53955">
    <property type="entry name" value="Lysozyme-like"/>
    <property type="match status" value="1"/>
</dbReference>